<dbReference type="GO" id="GO:0016787">
    <property type="term" value="F:hydrolase activity"/>
    <property type="evidence" value="ECO:0007669"/>
    <property type="project" value="UniProtKB-KW"/>
</dbReference>
<dbReference type="EMBL" id="JAHMHH010000001">
    <property type="protein sequence ID" value="MBU4692347.1"/>
    <property type="molecule type" value="Genomic_DNA"/>
</dbReference>
<evidence type="ECO:0000256" key="1">
    <source>
        <dbReference type="SAM" id="MobiDB-lite"/>
    </source>
</evidence>
<feature type="region of interest" description="Disordered" evidence="1">
    <location>
        <begin position="3282"/>
        <end position="3302"/>
    </location>
</feature>
<dbReference type="RefSeq" id="WP_216488821.1">
    <property type="nucleotide sequence ID" value="NZ_JAHMHH010000001.1"/>
</dbReference>
<organism evidence="2 3">
    <name type="scientific">Mycoplasma zalophi</name>
    <dbReference type="NCBI Taxonomy" id="191287"/>
    <lineage>
        <taxon>Bacteria</taxon>
        <taxon>Bacillati</taxon>
        <taxon>Mycoplasmatota</taxon>
        <taxon>Mollicutes</taxon>
        <taxon>Mycoplasmataceae</taxon>
        <taxon>Mycoplasma</taxon>
    </lineage>
</organism>
<name>A0ABS6DPV0_9MOLU</name>
<dbReference type="CDD" id="cd00229">
    <property type="entry name" value="SGNH_hydrolase"/>
    <property type="match status" value="1"/>
</dbReference>
<evidence type="ECO:0000313" key="3">
    <source>
        <dbReference type="Proteomes" id="UP000718793"/>
    </source>
</evidence>
<keyword evidence="2" id="KW-0378">Hydrolase</keyword>
<feature type="compositionally biased region" description="Low complexity" evidence="1">
    <location>
        <begin position="3282"/>
        <end position="3298"/>
    </location>
</feature>
<dbReference type="Proteomes" id="UP000718793">
    <property type="component" value="Unassembled WGS sequence"/>
</dbReference>
<reference evidence="2" key="1">
    <citation type="submission" date="2021-06" db="EMBL/GenBank/DDBJ databases">
        <title>Novel Mycoplasma species detected in California sea lions (Zalophus californianus) from the USA.</title>
        <authorList>
            <person name="Volokhov D.V."/>
            <person name="Furtak V.A."/>
            <person name="Zagorodnyaya T.A."/>
        </authorList>
    </citation>
    <scope>NUCLEOTIDE SEQUENCE [LARGE SCALE GENOMIC DNA]</scope>
    <source>
        <strain evidence="2">CSL 5346</strain>
    </source>
</reference>
<comment type="caution">
    <text evidence="2">The sequence shown here is derived from an EMBL/GenBank/DDBJ whole genome shotgun (WGS) entry which is preliminary data.</text>
</comment>
<protein>
    <submittedName>
        <fullName evidence="2">SGNH/GDSL hydrolase family protein</fullName>
    </submittedName>
</protein>
<gene>
    <name evidence="2" type="ORF">KQ875_01900</name>
</gene>
<accession>A0ABS6DPV0</accession>
<feature type="region of interest" description="Disordered" evidence="1">
    <location>
        <begin position="1332"/>
        <end position="1354"/>
    </location>
</feature>
<keyword evidence="3" id="KW-1185">Reference proteome</keyword>
<proteinExistence type="predicted"/>
<feature type="region of interest" description="Disordered" evidence="1">
    <location>
        <begin position="2987"/>
        <end position="3008"/>
    </location>
</feature>
<evidence type="ECO:0000313" key="2">
    <source>
        <dbReference type="EMBL" id="MBU4692347.1"/>
    </source>
</evidence>
<sequence>MKKSAKITLAFLSIVAATSIVTPLSIILTKPTQQQINPKVEKNQKSDVSTLEGDIHYVAIGDSIAAGFNAKFGYDQGGYLNVKTNKIEGLSYPSYLANAIKMTNDRNTKLASYTNFGLTGTTVDDWLYLLDPLSYDKNSSDYHVIQNRLAFDLSIDKSPKNPIKMYAENRLEYLFNDFQVTNNEVGKLASEIKNANLLTISLGANDYLSYVDLFDLISVLSMNDSEISDADIQNKYDKFIKESAKFKEDITKKYSKLLTKLREINPELNINIISYPMPFVRIANMIDKKYAKVQENFSDFVINSLNNVLRDIALENNINYINSFNKELWKAESKELASNIFDIHPDILGYKKMAQDIFLKMSYNPNRENNEQKEITEFEKSDQDAHKQVINFKDYTNNEIKLLIYGVYALNNNTFDVSYDFENNTINQNIMKFIALNPNIDIETILENYLAKDDLIFNSDQVKTYIKNALSNIGFKLENFPNFEKMIDNIIKQNAEDGFLKHVVIEFINTGIFGKIFNQIKRKVEALIDSKPSEYIESSEIEKIITDTVFDQKIIYDSLRKFVLSDFFKQNDKNKTLKQIILSLLTDFVNEKNFIPALGQSSKAFAKIIYSNQNIVSDIVDKLKEIVSEIVDNYPRYFEDSPNLVDFLAKVYESNSLKINEIVNIIINSITNNTESINLITNILLDKIEYRTTKKLSDIDRQKVQYFLEKLINNFKNKPFFENVISKFVDLVFKNINKPNINIDSIITLSLTSTILDSYPGNENGEIVISLLSDNLDDEKYVEGMRVLIQSVADKNYLENLNISEFVQNNSTFNFEKLKTIFLNVINNDNINNNQKVKDNLKLFVKYLLESNILNNNLINQFIAIYSEGNIINRLYEQIDFLNITEKLNIDLSAENGLKNALTLWFKSLVNDLFADDELKTQIISSFSNIIDNLDKLKGKDLNEILINTIKNIKILKPKKLVNKFIKVIVKNGNSKDLAIKILTSILKEYSQLQISNEQLTLLNENISKVLENISDSKLLSDLLDLFENIDFSSANTFESIYSILVEQLKNYFDVSQINIINNILSVIVAKDSNNVVHVGIDKWLIALKPIFTNDNFINFVFEKIDLNKTVDQLFKKIDISDKNWDQNTVDNFNNFISQSKDIILANLSNWSKTTVKSIFDTIFSDQSIETSKNSPSEWFKEYVIKNLVSKVSNLSKVILNEIFTNQEYKHSALVVVSQIIKEYLKPYIDITEEQAKTLTTTLEKILNNLNNEKFINTISEELTNAVAKIVVLSDDVVLSINFKGDFQIDKIFELLKEINIEQFVDLLDEEDIKNLLEIINNNKEQLFNKLNEQTTTNNTPEDTENTENNTQTNTNSLKGIEKIIYRIVPKLVKKINSSSSAQEISKNIKEILVFILENQQSHNFLKTTLKNIYPETKNTLNVSKDSWNSFVDYLAEQLLQNTETTEFIKSLVDSIFVNNKQEISEVKNIFELFKQVVKLNKDSVSKYIKWLSKEEKLKEFLADVVFGLLNKIADFTSIENNFKTLFKNVISNIDDSELINVVLNKFIDTLNAITLDDPTDLSSLFGNNFLTKFNISEIITTKNAKWILTNIFSEQNKNDLNVVVEALLDGILKKSTSNTENSENSESTENTSQNNLFDIWTLIKKFANTLSKTDDSQVINNIVSTIQTIASKFINNKLNLDNVSFLNNENKLFISKIIDNSLKDENVTEILKTIAEEFLTTTTHQNTENLETFINNVLKNNFDKIAENIKKLITKTLKVSQNQNDLFEILINLLNSKLETKVDQTTKANLKEIYVAILNNIDKMPILDELIKELKSIISENDVLKPGLIFNDKIVEILQSIFTNKDKLISFANKQNIRPILVAIFNADRSDKIVEIIDFFIKAKWIKSQDKETNSATETNETTSQAIPDYVLDILKAFSNVLDNSTDSNVVENITKVAVKFVQKYLTETIDISKLTDIFTKPNQDNVKDILVSISNDEEFSKLLKNILTDYMTTNKYTNVSNISEFINHIVKNNAETSIENINKIIKNVLTDTENTEKLTSILINIIENKLNNTLDENTKASVKKVFNKLYAFVSNDGILNSLKTTILSFVKSNDLLDENVKLNSNLVNELIKLLTKQETINNLLSKENIKQFLETFFNENINQDILKVVNFFVSSSQKETTDSSNTAEENTDNQTEKIDFEQLLLKILQNASNIYTQDNKNNNVINNVSELITLITKDLVDSKLNLDKITILDDNSKQKTKEIVGKILELKETKDLLVKLFENYFTNNQYESLESISKIVNALVKNNLQIFKEELTKISKAALKDENIKANLKEIAIQIIEKSLNIDFNTQVENNLKDIIDSIILFASENNVLDKLFSSLEDTLKNKDILLEDKTLNPEVINSLKELFTSETIIQKLLTKESFKAFISKLFTDENKVKIINVLEAIINSKWTTNSNETSSDSDAETTNEVQENNQSKIINWIFNVAKLASGSLGDSNNQNINNINEVLLFVAKQYVQKQLNLSNIDILSSNSQNILKNIILSTLNLNEFKGLTNKVLSNFFTTQEYNNSQDIYKLVNKLVKNNINNISDDAEKTIYEIIKLNQQDHNLSALIININETKLEKEIPKEIKLALQNIIELATKEINRTTFITELFKILKEVLNSNDIFDANNQFNKEILNSISTKLQDETNLESLFSNTNIQHVLNNLLTQDNLDKNIEEIIKIYKWFRFNDFSKSTKENSEESTESDSTNTQNLVNFDLIAKIIKSANGILEGNNSETLKQNIKKLLKEIAKVEITEANFSKVVNGKENADKLKNLLTKVVDYNSLDKMLDTILIKYLDKTYDLSSANDINEIIKQYLSNAKNGILDNIKEFINELINTDKELLDEFIINAIDKQLINKLTSENKQTIKNISTRIFNFVKENESYKTILGHLIDALKEIDFIKDGQIDSELIKDTIAKKFNFDTILSLVTKENASSLLNNLFNDDSSVNDFVELYKTLRSNINFSSKTTDNQANTSENSNNKGNSQQTNKSSLFDFIAKILKTLNGSLNNEDASSRVSQTISKILKYELTKFDAQEFNINGIFKIETINKVLHSIGNSAQLEDAVSKIVKHYLHVSDSDIQNATNLNDVIKAIIKFNLEELKKSLIEILSFGVSENNNENFIAKDIFNYLNKTYNLEFTETSAEVTSFIAVVSKTIDTLTNKDYFKTLFNSILDQAADLDFFVNNEFNANLLPSLLEKILTKTQWNTILTKEFGKDFINILIEDKDLTTDTDQINEQQSEKIFNLYKFIKKLILNIQNQASSENSNNTGSSSTNTTSDEQNTQKYRNIEDLILKIFMSFNNSLEGTTHGDQKLKIIQKALHKVIKDVAVNIDLSSIIASNPNINKEEIQKLLGELVSYDSVETFTNKIAEDILKTDVKTWKEYEDGKDSTLPKLMSLIIEHEKDAIITLLKDTLTEFFKKKENADNVTKLIFKFMKVENTTNDDINLLSGVLQKLVPKLLNNNWFNKKILLRSFWWLSKKALEFKIEQPTKWISDAFAKVMSAIGEGDIGVILDFVGDNPSQHAITSLEFTKLINLFFEKSNFEDSLLYNGLRNLNTDPDKSKRTNKQNLDDMVGNSAWEAIGKLIAIKPKAAPTPSDENPDYMVSSDKTALDILDKVYKTISKVYWQQNLPEDAVGYSTRRQNFAYKALYRVYTTVNYAVFQMYFRETTDSEREQKFIRWWFGSTGNPPILWILLEDNVLGLKRLNKTLKASFESPRDIWPIRNELNVYAHYLKASAFEKDRYADEKNYRPDDIIYILTTSEFPDNDPNKNKYDKNVYFGPQINKGKSLSKKEYVLWTIREGSWGRFMNEAGETSLNIISGFAEWQNKGSWWSPNWQIVPKIGKGKY</sequence>